<proteinExistence type="predicted"/>
<evidence type="ECO:0000256" key="1">
    <source>
        <dbReference type="SAM" id="SignalP"/>
    </source>
</evidence>
<gene>
    <name evidence="2" type="ORF">OIU84_023104</name>
</gene>
<evidence type="ECO:0000313" key="3">
    <source>
        <dbReference type="Proteomes" id="UP001162972"/>
    </source>
</evidence>
<accession>A0AAD6PFY8</accession>
<feature type="chain" id="PRO_5042219164" evidence="1">
    <location>
        <begin position="27"/>
        <end position="59"/>
    </location>
</feature>
<protein>
    <submittedName>
        <fullName evidence="2">Uncharacterized protein</fullName>
    </submittedName>
</protein>
<organism evidence="2 3">
    <name type="scientific">Salix udensis</name>
    <dbReference type="NCBI Taxonomy" id="889485"/>
    <lineage>
        <taxon>Eukaryota</taxon>
        <taxon>Viridiplantae</taxon>
        <taxon>Streptophyta</taxon>
        <taxon>Embryophyta</taxon>
        <taxon>Tracheophyta</taxon>
        <taxon>Spermatophyta</taxon>
        <taxon>Magnoliopsida</taxon>
        <taxon>eudicotyledons</taxon>
        <taxon>Gunneridae</taxon>
        <taxon>Pentapetalae</taxon>
        <taxon>rosids</taxon>
        <taxon>fabids</taxon>
        <taxon>Malpighiales</taxon>
        <taxon>Salicaceae</taxon>
        <taxon>Saliceae</taxon>
        <taxon>Salix</taxon>
    </lineage>
</organism>
<dbReference type="AlphaFoldDB" id="A0AAD6PFY8"/>
<comment type="caution">
    <text evidence="2">The sequence shown here is derived from an EMBL/GenBank/DDBJ whole genome shotgun (WGS) entry which is preliminary data.</text>
</comment>
<reference evidence="2 3" key="1">
    <citation type="journal article" date="2023" name="Int. J. Mol. Sci.">
        <title>De Novo Assembly and Annotation of 11 Diverse Shrub Willow (Salix) Genomes Reveals Novel Gene Organization in Sex-Linked Regions.</title>
        <authorList>
            <person name="Hyden B."/>
            <person name="Feng K."/>
            <person name="Yates T.B."/>
            <person name="Jawdy S."/>
            <person name="Cereghino C."/>
            <person name="Smart L.B."/>
            <person name="Muchero W."/>
        </authorList>
    </citation>
    <scope>NUCLEOTIDE SEQUENCE [LARGE SCALE GENOMIC DNA]</scope>
    <source>
        <tissue evidence="2">Shoot tip</tissue>
    </source>
</reference>
<feature type="signal peptide" evidence="1">
    <location>
        <begin position="1"/>
        <end position="26"/>
    </location>
</feature>
<keyword evidence="3" id="KW-1185">Reference proteome</keyword>
<dbReference type="EMBL" id="JAPFFJ010000005">
    <property type="protein sequence ID" value="KAJ6427645.1"/>
    <property type="molecule type" value="Genomic_DNA"/>
</dbReference>
<name>A0AAD6PFY8_9ROSI</name>
<keyword evidence="1" id="KW-0732">Signal</keyword>
<dbReference type="Proteomes" id="UP001162972">
    <property type="component" value="Chromosome 1"/>
</dbReference>
<evidence type="ECO:0000313" key="2">
    <source>
        <dbReference type="EMBL" id="KAJ6427645.1"/>
    </source>
</evidence>
<sequence>MNIMIIILKTKLCLVIYGFLFNECCSYFVEGMHIVRRTCMTLLLLCCIQGFMDSKACEP</sequence>